<dbReference type="EMBL" id="GL876967">
    <property type="protein sequence ID" value="KLU82970.1"/>
    <property type="molecule type" value="Genomic_DNA"/>
</dbReference>
<gene>
    <name evidence="1" type="ORF">MAPG_02037</name>
</gene>
<dbReference type="Proteomes" id="UP000011715">
    <property type="component" value="Unassembled WGS sequence"/>
</dbReference>
<keyword evidence="3" id="KW-1185">Reference proteome</keyword>
<proteinExistence type="predicted"/>
<protein>
    <submittedName>
        <fullName evidence="1 2">Uncharacterized protein</fullName>
    </submittedName>
</protein>
<reference evidence="2" key="4">
    <citation type="journal article" date="2015" name="G3 (Bethesda)">
        <title>Genome sequences of three phytopathogenic species of the Magnaporthaceae family of fungi.</title>
        <authorList>
            <person name="Okagaki L.H."/>
            <person name="Nunes C.C."/>
            <person name="Sailsbery J."/>
            <person name="Clay B."/>
            <person name="Brown D."/>
            <person name="John T."/>
            <person name="Oh Y."/>
            <person name="Young N."/>
            <person name="Fitzgerald M."/>
            <person name="Haas B.J."/>
            <person name="Zeng Q."/>
            <person name="Young S."/>
            <person name="Adiconis X."/>
            <person name="Fan L."/>
            <person name="Levin J.Z."/>
            <person name="Mitchell T.K."/>
            <person name="Okubara P.A."/>
            <person name="Farman M.L."/>
            <person name="Kohn L.M."/>
            <person name="Birren B."/>
            <person name="Ma L.-J."/>
            <person name="Dean R.A."/>
        </authorList>
    </citation>
    <scope>NUCLEOTIDE SEQUENCE</scope>
    <source>
        <strain evidence="2">ATCC 64411 / 73-15</strain>
    </source>
</reference>
<dbReference type="EMBL" id="ADBL01000515">
    <property type="status" value="NOT_ANNOTATED_CDS"/>
    <property type="molecule type" value="Genomic_DNA"/>
</dbReference>
<evidence type="ECO:0000313" key="3">
    <source>
        <dbReference type="Proteomes" id="UP000011715"/>
    </source>
</evidence>
<evidence type="ECO:0000313" key="2">
    <source>
        <dbReference type="EnsemblFungi" id="MAPG_02037T0"/>
    </source>
</evidence>
<organism evidence="2 3">
    <name type="scientific">Magnaporthiopsis poae (strain ATCC 64411 / 73-15)</name>
    <name type="common">Kentucky bluegrass fungus</name>
    <name type="synonym">Magnaporthe poae</name>
    <dbReference type="NCBI Taxonomy" id="644358"/>
    <lineage>
        <taxon>Eukaryota</taxon>
        <taxon>Fungi</taxon>
        <taxon>Dikarya</taxon>
        <taxon>Ascomycota</taxon>
        <taxon>Pezizomycotina</taxon>
        <taxon>Sordariomycetes</taxon>
        <taxon>Sordariomycetidae</taxon>
        <taxon>Magnaporthales</taxon>
        <taxon>Magnaporthaceae</taxon>
        <taxon>Magnaporthiopsis</taxon>
    </lineage>
</organism>
<dbReference type="VEuPathDB" id="FungiDB:MAPG_02037"/>
<evidence type="ECO:0000313" key="1">
    <source>
        <dbReference type="EMBL" id="KLU82970.1"/>
    </source>
</evidence>
<reference evidence="1" key="3">
    <citation type="submission" date="2011-03" db="EMBL/GenBank/DDBJ databases">
        <title>Annotation of Magnaporthe poae ATCC 64411.</title>
        <authorList>
            <person name="Ma L.-J."/>
            <person name="Dead R."/>
            <person name="Young S.K."/>
            <person name="Zeng Q."/>
            <person name="Gargeya S."/>
            <person name="Fitzgerald M."/>
            <person name="Haas B."/>
            <person name="Abouelleil A."/>
            <person name="Alvarado L."/>
            <person name="Arachchi H.M."/>
            <person name="Berlin A."/>
            <person name="Brown A."/>
            <person name="Chapman S.B."/>
            <person name="Chen Z."/>
            <person name="Dunbar C."/>
            <person name="Freedman E."/>
            <person name="Gearin G."/>
            <person name="Gellesch M."/>
            <person name="Goldberg J."/>
            <person name="Griggs A."/>
            <person name="Gujja S."/>
            <person name="Heiman D."/>
            <person name="Howarth C."/>
            <person name="Larson L."/>
            <person name="Lui A."/>
            <person name="MacDonald P.J.P."/>
            <person name="Mehta T."/>
            <person name="Montmayeur A."/>
            <person name="Murphy C."/>
            <person name="Neiman D."/>
            <person name="Pearson M."/>
            <person name="Priest M."/>
            <person name="Roberts A."/>
            <person name="Saif S."/>
            <person name="Shea T."/>
            <person name="Shenoy N."/>
            <person name="Sisk P."/>
            <person name="Stolte C."/>
            <person name="Sykes S."/>
            <person name="Yandava C."/>
            <person name="Wortman J."/>
            <person name="Nusbaum C."/>
            <person name="Birren B."/>
        </authorList>
    </citation>
    <scope>NUCLEOTIDE SEQUENCE</scope>
    <source>
        <strain evidence="1">ATCC 64411</strain>
    </source>
</reference>
<dbReference type="AlphaFoldDB" id="A0A0C4DQ99"/>
<name>A0A0C4DQ99_MAGP6</name>
<dbReference type="EnsemblFungi" id="MAPG_02037T0">
    <property type="protein sequence ID" value="MAPG_02037T0"/>
    <property type="gene ID" value="MAPG_02037"/>
</dbReference>
<reference evidence="3" key="2">
    <citation type="submission" date="2010-05" db="EMBL/GenBank/DDBJ databases">
        <title>The genome sequence of Magnaporthe poae strain ATCC 64411.</title>
        <authorList>
            <person name="Ma L.-J."/>
            <person name="Dead R."/>
            <person name="Young S."/>
            <person name="Zeng Q."/>
            <person name="Koehrsen M."/>
            <person name="Alvarado L."/>
            <person name="Berlin A."/>
            <person name="Chapman S.B."/>
            <person name="Chen Z."/>
            <person name="Freedman E."/>
            <person name="Gellesch M."/>
            <person name="Goldberg J."/>
            <person name="Griggs A."/>
            <person name="Gujja S."/>
            <person name="Heilman E.R."/>
            <person name="Heiman D."/>
            <person name="Hepburn T."/>
            <person name="Howarth C."/>
            <person name="Jen D."/>
            <person name="Larson L."/>
            <person name="Mehta T."/>
            <person name="Neiman D."/>
            <person name="Pearson M."/>
            <person name="Roberts A."/>
            <person name="Saif S."/>
            <person name="Shea T."/>
            <person name="Shenoy N."/>
            <person name="Sisk P."/>
            <person name="Stolte C."/>
            <person name="Sykes S."/>
            <person name="Walk T."/>
            <person name="White J."/>
            <person name="Yandava C."/>
            <person name="Haas B."/>
            <person name="Nusbaum C."/>
            <person name="Birren B."/>
        </authorList>
    </citation>
    <scope>NUCLEOTIDE SEQUENCE [LARGE SCALE GENOMIC DNA]</scope>
    <source>
        <strain evidence="3">ATCC 64411 / 73-15</strain>
    </source>
</reference>
<reference evidence="1" key="1">
    <citation type="submission" date="2010-05" db="EMBL/GenBank/DDBJ databases">
        <title>The Genome Sequence of Magnaporthe poae strain ATCC 64411.</title>
        <authorList>
            <consortium name="The Broad Institute Genome Sequencing Platform"/>
            <consortium name="Broad Institute Genome Sequencing Center for Infectious Disease"/>
            <person name="Ma L.-J."/>
            <person name="Dead R."/>
            <person name="Young S."/>
            <person name="Zeng Q."/>
            <person name="Koehrsen M."/>
            <person name="Alvarado L."/>
            <person name="Berlin A."/>
            <person name="Chapman S.B."/>
            <person name="Chen Z."/>
            <person name="Freedman E."/>
            <person name="Gellesch M."/>
            <person name="Goldberg J."/>
            <person name="Griggs A."/>
            <person name="Gujja S."/>
            <person name="Heilman E.R."/>
            <person name="Heiman D."/>
            <person name="Hepburn T."/>
            <person name="Howarth C."/>
            <person name="Jen D."/>
            <person name="Larson L."/>
            <person name="Mehta T."/>
            <person name="Neiman D."/>
            <person name="Pearson M."/>
            <person name="Roberts A."/>
            <person name="Saif S."/>
            <person name="Shea T."/>
            <person name="Shenoy N."/>
            <person name="Sisk P."/>
            <person name="Stolte C."/>
            <person name="Sykes S."/>
            <person name="Walk T."/>
            <person name="White J."/>
            <person name="Yandava C."/>
            <person name="Haas B."/>
            <person name="Nusbaum C."/>
            <person name="Birren B."/>
        </authorList>
    </citation>
    <scope>NUCLEOTIDE SEQUENCE</scope>
    <source>
        <strain evidence="1">ATCC 64411</strain>
    </source>
</reference>
<sequence>MNGPNDAGSQKLAGDLLACLDRWPAEIHSKECYCVRREPAYFSAEAWEQAPRFTANHGSSSQYFVLTGRPAFELSYLSRPGRPRFRRPLSSSVHRPNAWPYLCGDVFTGRRWLVRNFCTRLRDINPPVLSDAARLVYLVGELLGRLSSGITPLYDAALLPSSPAWRFTAPRGYTKVRLGKATERRE</sequence>
<reference evidence="2" key="5">
    <citation type="submission" date="2015-06" db="UniProtKB">
        <authorList>
            <consortium name="EnsemblFungi"/>
        </authorList>
    </citation>
    <scope>IDENTIFICATION</scope>
    <source>
        <strain evidence="2">ATCC 64411</strain>
    </source>
</reference>
<accession>A0A0C4DQ99</accession>